<dbReference type="EMBL" id="KV878973">
    <property type="protein sequence ID" value="OJK01969.1"/>
    <property type="molecule type" value="Genomic_DNA"/>
</dbReference>
<dbReference type="OrthoDB" id="66881at2759"/>
<accession>A0A1L9X101</accession>
<dbReference type="GO" id="GO:0004497">
    <property type="term" value="F:monooxygenase activity"/>
    <property type="evidence" value="ECO:0007669"/>
    <property type="project" value="UniProtKB-KW"/>
</dbReference>
<dbReference type="Pfam" id="PF07992">
    <property type="entry name" value="Pyr_redox_2"/>
    <property type="match status" value="1"/>
</dbReference>
<dbReference type="PANTHER" id="PTHR43872">
    <property type="entry name" value="MONOOXYGENASE, PUTATIVE (AFU_ORTHOLOGUE AFUA_8G02570)-RELATED"/>
    <property type="match status" value="1"/>
</dbReference>
<dbReference type="AlphaFoldDB" id="A0A1L9X101"/>
<feature type="domain" description="FAD/NAD(P)-binding" evidence="3">
    <location>
        <begin position="21"/>
        <end position="226"/>
    </location>
</feature>
<sequence length="499" mass="55572">MSPHPTSPRLTALKIFFAGKYDIIIIGAGVAGINAAYRVQKLLPDHTYVIFEARDTVGGTWDLMRYPGVRLDSDMYTFGFTWYPYHGDKLILDGQSLRNYVDNAATEHGIHDHILFNHRVTTANWSSDDHAWTLAATANDEKHRFSARYVIFATGYFDHNEPLPAQIPGLERFQGTVIHPQFWPEDLDHSAKRIAVIGSGATAISLVPKLAETASTVAVIQRSPNYIVSVDLPGATSFLTRFLPTPVAHKLRRLWWLLVTFLGYYASRRWPQYARDYLLSRVRKELPAHVPLQPHFQPTYNVWDQRLLACPNGDYFHSIRGGKVSIETANIQDCTADGLLLDNGKAVGANIIVTATGLKLQIGGGIRLDIDGQICKLSDRFMWNGIMLDGIPNAFFALGYLTSASWTMGVDVTAVAACRLIRHMKRTGSVAALPRLHEWSDLAVRSLWDLNSTYIAAGKGGIPKAGSVGPWRPRTNYLLDYFHAKYGSLTEGLEYVEAG</sequence>
<dbReference type="Gene3D" id="3.50.50.60">
    <property type="entry name" value="FAD/NAD(P)-binding domain"/>
    <property type="match status" value="1"/>
</dbReference>
<reference evidence="5" key="1">
    <citation type="journal article" date="2017" name="Genome Biol.">
        <title>Comparative genomics reveals high biological diversity and specific adaptations in the industrially and medically important fungal genus Aspergillus.</title>
        <authorList>
            <person name="de Vries R.P."/>
            <person name="Riley R."/>
            <person name="Wiebenga A."/>
            <person name="Aguilar-Osorio G."/>
            <person name="Amillis S."/>
            <person name="Uchima C.A."/>
            <person name="Anderluh G."/>
            <person name="Asadollahi M."/>
            <person name="Askin M."/>
            <person name="Barry K."/>
            <person name="Battaglia E."/>
            <person name="Bayram O."/>
            <person name="Benocci T."/>
            <person name="Braus-Stromeyer S.A."/>
            <person name="Caldana C."/>
            <person name="Canovas D."/>
            <person name="Cerqueira G.C."/>
            <person name="Chen F."/>
            <person name="Chen W."/>
            <person name="Choi C."/>
            <person name="Clum A."/>
            <person name="Dos Santos R.A."/>
            <person name="Damasio A.R."/>
            <person name="Diallinas G."/>
            <person name="Emri T."/>
            <person name="Fekete E."/>
            <person name="Flipphi M."/>
            <person name="Freyberg S."/>
            <person name="Gallo A."/>
            <person name="Gournas C."/>
            <person name="Habgood R."/>
            <person name="Hainaut M."/>
            <person name="Harispe M.L."/>
            <person name="Henrissat B."/>
            <person name="Hilden K.S."/>
            <person name="Hope R."/>
            <person name="Hossain A."/>
            <person name="Karabika E."/>
            <person name="Karaffa L."/>
            <person name="Karanyi Z."/>
            <person name="Krasevec N."/>
            <person name="Kuo A."/>
            <person name="Kusch H."/>
            <person name="LaButti K."/>
            <person name="Lagendijk E.L."/>
            <person name="Lapidus A."/>
            <person name="Levasseur A."/>
            <person name="Lindquist E."/>
            <person name="Lipzen A."/>
            <person name="Logrieco A.F."/>
            <person name="MacCabe A."/>
            <person name="Maekelae M.R."/>
            <person name="Malavazi I."/>
            <person name="Melin P."/>
            <person name="Meyer V."/>
            <person name="Mielnichuk N."/>
            <person name="Miskei M."/>
            <person name="Molnar A.P."/>
            <person name="Mule G."/>
            <person name="Ngan C.Y."/>
            <person name="Orejas M."/>
            <person name="Orosz E."/>
            <person name="Ouedraogo J.P."/>
            <person name="Overkamp K.M."/>
            <person name="Park H.-S."/>
            <person name="Perrone G."/>
            <person name="Piumi F."/>
            <person name="Punt P.J."/>
            <person name="Ram A.F."/>
            <person name="Ramon A."/>
            <person name="Rauscher S."/>
            <person name="Record E."/>
            <person name="Riano-Pachon D.M."/>
            <person name="Robert V."/>
            <person name="Roehrig J."/>
            <person name="Ruller R."/>
            <person name="Salamov A."/>
            <person name="Salih N.S."/>
            <person name="Samson R.A."/>
            <person name="Sandor E."/>
            <person name="Sanguinetti M."/>
            <person name="Schuetze T."/>
            <person name="Sepcic K."/>
            <person name="Shelest E."/>
            <person name="Sherlock G."/>
            <person name="Sophianopoulou V."/>
            <person name="Squina F.M."/>
            <person name="Sun H."/>
            <person name="Susca A."/>
            <person name="Todd R.B."/>
            <person name="Tsang A."/>
            <person name="Unkles S.E."/>
            <person name="van de Wiele N."/>
            <person name="van Rossen-Uffink D."/>
            <person name="Oliveira J.V."/>
            <person name="Vesth T.C."/>
            <person name="Visser J."/>
            <person name="Yu J.-H."/>
            <person name="Zhou M."/>
            <person name="Andersen M.R."/>
            <person name="Archer D.B."/>
            <person name="Baker S.E."/>
            <person name="Benoit I."/>
            <person name="Brakhage A.A."/>
            <person name="Braus G.H."/>
            <person name="Fischer R."/>
            <person name="Frisvad J.C."/>
            <person name="Goldman G.H."/>
            <person name="Houbraken J."/>
            <person name="Oakley B."/>
            <person name="Pocsi I."/>
            <person name="Scazzocchio C."/>
            <person name="Seiboth B."/>
            <person name="vanKuyk P.A."/>
            <person name="Wortman J."/>
            <person name="Dyer P.S."/>
            <person name="Grigoriev I.V."/>
        </authorList>
    </citation>
    <scope>NUCLEOTIDE SEQUENCE [LARGE SCALE GENOMIC DNA]</scope>
    <source>
        <strain evidence="5">ATCC 16872 / CBS 172.66 / WB 5094</strain>
    </source>
</reference>
<name>A0A1L9X101_ASPA1</name>
<dbReference type="SUPFAM" id="SSF51905">
    <property type="entry name" value="FAD/NAD(P)-binding domain"/>
    <property type="match status" value="2"/>
</dbReference>
<dbReference type="InterPro" id="IPR023753">
    <property type="entry name" value="FAD/NAD-binding_dom"/>
</dbReference>
<proteinExistence type="predicted"/>
<evidence type="ECO:0000256" key="2">
    <source>
        <dbReference type="ARBA" id="ARBA00023033"/>
    </source>
</evidence>
<protein>
    <recommendedName>
        <fullName evidence="3">FAD/NAD(P)-binding domain-containing protein</fullName>
    </recommendedName>
</protein>
<dbReference type="InterPro" id="IPR051820">
    <property type="entry name" value="FAD-binding_MO"/>
</dbReference>
<organism evidence="4 5">
    <name type="scientific">Aspergillus aculeatus (strain ATCC 16872 / CBS 172.66 / WB 5094)</name>
    <dbReference type="NCBI Taxonomy" id="690307"/>
    <lineage>
        <taxon>Eukaryota</taxon>
        <taxon>Fungi</taxon>
        <taxon>Dikarya</taxon>
        <taxon>Ascomycota</taxon>
        <taxon>Pezizomycotina</taxon>
        <taxon>Eurotiomycetes</taxon>
        <taxon>Eurotiomycetidae</taxon>
        <taxon>Eurotiales</taxon>
        <taxon>Aspergillaceae</taxon>
        <taxon>Aspergillus</taxon>
        <taxon>Aspergillus subgen. Circumdati</taxon>
    </lineage>
</organism>
<comment type="cofactor">
    <cofactor evidence="1">
        <name>FAD</name>
        <dbReference type="ChEBI" id="CHEBI:57692"/>
    </cofactor>
</comment>
<dbReference type="PRINTS" id="PR00368">
    <property type="entry name" value="FADPNR"/>
</dbReference>
<dbReference type="PRINTS" id="PR00411">
    <property type="entry name" value="PNDRDTASEI"/>
</dbReference>
<evidence type="ECO:0000256" key="1">
    <source>
        <dbReference type="ARBA" id="ARBA00001974"/>
    </source>
</evidence>
<evidence type="ECO:0000313" key="4">
    <source>
        <dbReference type="EMBL" id="OJK01969.1"/>
    </source>
</evidence>
<evidence type="ECO:0000313" key="5">
    <source>
        <dbReference type="Proteomes" id="UP000184546"/>
    </source>
</evidence>
<dbReference type="PANTHER" id="PTHR43872:SF1">
    <property type="entry name" value="MONOOXYGENASE, PUTATIVE (AFU_ORTHOLOGUE AFUA_8G02570)-RELATED"/>
    <property type="match status" value="1"/>
</dbReference>
<dbReference type="RefSeq" id="XP_020058308.1">
    <property type="nucleotide sequence ID" value="XM_020199304.1"/>
</dbReference>
<dbReference type="OMA" id="GIDNHIL"/>
<keyword evidence="2" id="KW-0560">Oxidoreductase</keyword>
<keyword evidence="5" id="KW-1185">Reference proteome</keyword>
<evidence type="ECO:0000259" key="3">
    <source>
        <dbReference type="Pfam" id="PF07992"/>
    </source>
</evidence>
<gene>
    <name evidence="4" type="ORF">ASPACDRAFT_25008</name>
</gene>
<dbReference type="GeneID" id="30973118"/>
<dbReference type="VEuPathDB" id="FungiDB:ASPACDRAFT_25008"/>
<keyword evidence="2" id="KW-0503">Monooxygenase</keyword>
<dbReference type="InterPro" id="IPR036188">
    <property type="entry name" value="FAD/NAD-bd_sf"/>
</dbReference>
<dbReference type="Proteomes" id="UP000184546">
    <property type="component" value="Unassembled WGS sequence"/>
</dbReference>